<dbReference type="HOGENOM" id="CLU_611098_0_0_1"/>
<dbReference type="InterPro" id="IPR036236">
    <property type="entry name" value="Znf_C2H2_sf"/>
</dbReference>
<dbReference type="SUPFAM" id="SSF57667">
    <property type="entry name" value="beta-beta-alpha zinc fingers"/>
    <property type="match status" value="1"/>
</dbReference>
<feature type="compositionally biased region" description="Low complexity" evidence="2">
    <location>
        <begin position="236"/>
        <end position="306"/>
    </location>
</feature>
<dbReference type="PROSITE" id="PS50174">
    <property type="entry name" value="G_PATCH"/>
    <property type="match status" value="1"/>
</dbReference>
<feature type="region of interest" description="Disordered" evidence="2">
    <location>
        <begin position="165"/>
        <end position="187"/>
    </location>
</feature>
<keyword evidence="1" id="KW-0863">Zinc-finger</keyword>
<accession>M2PXR1</accession>
<dbReference type="Pfam" id="PF12874">
    <property type="entry name" value="zf-met"/>
    <property type="match status" value="1"/>
</dbReference>
<sequence>MSIDKYDEYVNGEEREVITVNTRIKASNKGFMMLANMGWSDGQPLGLAGDGRVDPVPFYVKNDLTGLGKANQDVRMIESTVSQRRGLEVERQTKETEEQRKAREDAVAKKAALQSEISSTLKAFYCELCEKQFQNVAQYDEHTNSYAHHHKARFRDMQLAQRANRNTQEELEKRKEKERKREEKELRKLAKAAGIKLAKPPVSLLAPTAAAEDPSTTTSAGDSEARPAPVKKSGWATVSSPATPATSAESAAAAAPAVPSSSTSGSKRSGWATVGATASEASTSASPSTSASTAAGGATYTSSSQAQRDPAPPSQQEESAPSRAAPPHLRIPTYSHLALASRQSHRRFHQLRHRIHAMVGRLRPVIPSDLVSQPDQIPYFQCRRIQRLRRAIYRTSLHEHSLSCRLHHRTHLTADHPQRLFVKKRLGLVGSNSGLVHLGVAGELSGPP</sequence>
<keyword evidence="1" id="KW-0862">Zinc</keyword>
<dbReference type="Pfam" id="PF01585">
    <property type="entry name" value="G-patch"/>
    <property type="match status" value="1"/>
</dbReference>
<name>M2PXR1_CERS8</name>
<feature type="region of interest" description="Disordered" evidence="2">
    <location>
        <begin position="206"/>
        <end position="328"/>
    </location>
</feature>
<protein>
    <recommendedName>
        <fullName evidence="7">G-patch domain-containing protein</fullName>
    </recommendedName>
</protein>
<evidence type="ECO:0000313" key="5">
    <source>
        <dbReference type="EMBL" id="EMD41699.1"/>
    </source>
</evidence>
<gene>
    <name evidence="5" type="ORF">CERSUDRAFT_79334</name>
</gene>
<dbReference type="SMART" id="SM00443">
    <property type="entry name" value="G_patch"/>
    <property type="match status" value="1"/>
</dbReference>
<evidence type="ECO:0000259" key="3">
    <source>
        <dbReference type="PROSITE" id="PS50157"/>
    </source>
</evidence>
<dbReference type="AlphaFoldDB" id="M2PXR1"/>
<evidence type="ECO:0000313" key="6">
    <source>
        <dbReference type="Proteomes" id="UP000016930"/>
    </source>
</evidence>
<dbReference type="PROSITE" id="PS00028">
    <property type="entry name" value="ZINC_FINGER_C2H2_1"/>
    <property type="match status" value="1"/>
</dbReference>
<feature type="compositionally biased region" description="Basic and acidic residues" evidence="2">
    <location>
        <begin position="167"/>
        <end position="187"/>
    </location>
</feature>
<dbReference type="GO" id="GO:0008270">
    <property type="term" value="F:zinc ion binding"/>
    <property type="evidence" value="ECO:0007669"/>
    <property type="project" value="UniProtKB-KW"/>
</dbReference>
<dbReference type="PROSITE" id="PS50157">
    <property type="entry name" value="ZINC_FINGER_C2H2_2"/>
    <property type="match status" value="1"/>
</dbReference>
<dbReference type="EMBL" id="KB445791">
    <property type="protein sequence ID" value="EMD41699.1"/>
    <property type="molecule type" value="Genomic_DNA"/>
</dbReference>
<proteinExistence type="predicted"/>
<keyword evidence="6" id="KW-1185">Reference proteome</keyword>
<keyword evidence="1" id="KW-0479">Metal-binding</keyword>
<dbReference type="PANTHER" id="PTHR47251:SF1">
    <property type="entry name" value="FINGER DOMAIN PROTEIN, PUTATIVE (AFU_ORTHOLOGUE AFUA_3G04180)-RELATED"/>
    <property type="match status" value="1"/>
</dbReference>
<dbReference type="InterPro" id="IPR000467">
    <property type="entry name" value="G_patch_dom"/>
</dbReference>
<feature type="domain" description="C2H2-type" evidence="3">
    <location>
        <begin position="124"/>
        <end position="153"/>
    </location>
</feature>
<organism evidence="5 6">
    <name type="scientific">Ceriporiopsis subvermispora (strain B)</name>
    <name type="common">White-rot fungus</name>
    <name type="synonym">Gelatoporia subvermispora</name>
    <dbReference type="NCBI Taxonomy" id="914234"/>
    <lineage>
        <taxon>Eukaryota</taxon>
        <taxon>Fungi</taxon>
        <taxon>Dikarya</taxon>
        <taxon>Basidiomycota</taxon>
        <taxon>Agaricomycotina</taxon>
        <taxon>Agaricomycetes</taxon>
        <taxon>Polyporales</taxon>
        <taxon>Gelatoporiaceae</taxon>
        <taxon>Gelatoporia</taxon>
    </lineage>
</organism>
<evidence type="ECO:0000256" key="2">
    <source>
        <dbReference type="SAM" id="MobiDB-lite"/>
    </source>
</evidence>
<feature type="domain" description="G-patch" evidence="4">
    <location>
        <begin position="26"/>
        <end position="72"/>
    </location>
</feature>
<dbReference type="PANTHER" id="PTHR47251">
    <property type="entry name" value="FINGER DOMAIN PROTEIN, PUTATIVE (AFU_ORTHOLOGUE AFUA_3G04180)-RELATED"/>
    <property type="match status" value="1"/>
</dbReference>
<reference evidence="5 6" key="1">
    <citation type="journal article" date="2012" name="Proc. Natl. Acad. Sci. U.S.A.">
        <title>Comparative genomics of Ceriporiopsis subvermispora and Phanerochaete chrysosporium provide insight into selective ligninolysis.</title>
        <authorList>
            <person name="Fernandez-Fueyo E."/>
            <person name="Ruiz-Duenas F.J."/>
            <person name="Ferreira P."/>
            <person name="Floudas D."/>
            <person name="Hibbett D.S."/>
            <person name="Canessa P."/>
            <person name="Larrondo L.F."/>
            <person name="James T.Y."/>
            <person name="Seelenfreund D."/>
            <person name="Lobos S."/>
            <person name="Polanco R."/>
            <person name="Tello M."/>
            <person name="Honda Y."/>
            <person name="Watanabe T."/>
            <person name="Watanabe T."/>
            <person name="Ryu J.S."/>
            <person name="Kubicek C.P."/>
            <person name="Schmoll M."/>
            <person name="Gaskell J."/>
            <person name="Hammel K.E."/>
            <person name="St John F.J."/>
            <person name="Vanden Wymelenberg A."/>
            <person name="Sabat G."/>
            <person name="Splinter BonDurant S."/>
            <person name="Syed K."/>
            <person name="Yadav J.S."/>
            <person name="Doddapaneni H."/>
            <person name="Subramanian V."/>
            <person name="Lavin J.L."/>
            <person name="Oguiza J.A."/>
            <person name="Perez G."/>
            <person name="Pisabarro A.G."/>
            <person name="Ramirez L."/>
            <person name="Santoyo F."/>
            <person name="Master E."/>
            <person name="Coutinho P.M."/>
            <person name="Henrissat B."/>
            <person name="Lombard V."/>
            <person name="Magnuson J.K."/>
            <person name="Kuees U."/>
            <person name="Hori C."/>
            <person name="Igarashi K."/>
            <person name="Samejima M."/>
            <person name="Held B.W."/>
            <person name="Barry K.W."/>
            <person name="LaButti K.M."/>
            <person name="Lapidus A."/>
            <person name="Lindquist E.A."/>
            <person name="Lucas S.M."/>
            <person name="Riley R."/>
            <person name="Salamov A.A."/>
            <person name="Hoffmeister D."/>
            <person name="Schwenk D."/>
            <person name="Hadar Y."/>
            <person name="Yarden O."/>
            <person name="de Vries R.P."/>
            <person name="Wiebenga A."/>
            <person name="Stenlid J."/>
            <person name="Eastwood D."/>
            <person name="Grigoriev I.V."/>
            <person name="Berka R.M."/>
            <person name="Blanchette R.A."/>
            <person name="Kersten P."/>
            <person name="Martinez A.T."/>
            <person name="Vicuna R."/>
            <person name="Cullen D."/>
        </authorList>
    </citation>
    <scope>NUCLEOTIDE SEQUENCE [LARGE SCALE GENOMIC DNA]</scope>
    <source>
        <strain evidence="5 6">B</strain>
    </source>
</reference>
<dbReference type="STRING" id="914234.M2PXR1"/>
<evidence type="ECO:0000259" key="4">
    <source>
        <dbReference type="PROSITE" id="PS50174"/>
    </source>
</evidence>
<evidence type="ECO:0000256" key="1">
    <source>
        <dbReference type="PROSITE-ProRule" id="PRU00042"/>
    </source>
</evidence>
<evidence type="ECO:0008006" key="7">
    <source>
        <dbReference type="Google" id="ProtNLM"/>
    </source>
</evidence>
<dbReference type="OrthoDB" id="4822at2759"/>
<dbReference type="Proteomes" id="UP000016930">
    <property type="component" value="Unassembled WGS sequence"/>
</dbReference>
<dbReference type="GO" id="GO:0003676">
    <property type="term" value="F:nucleic acid binding"/>
    <property type="evidence" value="ECO:0007669"/>
    <property type="project" value="InterPro"/>
</dbReference>
<dbReference type="InterPro" id="IPR013087">
    <property type="entry name" value="Znf_C2H2_type"/>
</dbReference>